<evidence type="ECO:0000313" key="2">
    <source>
        <dbReference type="EMBL" id="VDO82889.1"/>
    </source>
</evidence>
<dbReference type="AlphaFoldDB" id="A0A183LY39"/>
<dbReference type="Proteomes" id="UP000277204">
    <property type="component" value="Unassembled WGS sequence"/>
</dbReference>
<dbReference type="PROSITE" id="PS51896">
    <property type="entry name" value="ZF_C4H2"/>
    <property type="match status" value="1"/>
</dbReference>
<dbReference type="GO" id="GO:0045666">
    <property type="term" value="P:positive regulation of neuron differentiation"/>
    <property type="evidence" value="ECO:0007669"/>
    <property type="project" value="TreeGrafter"/>
</dbReference>
<accession>A0A183LY39</accession>
<dbReference type="InterPro" id="IPR044069">
    <property type="entry name" value="ZF_C4H2"/>
</dbReference>
<dbReference type="PANTHER" id="PTHR31058">
    <property type="entry name" value="ZINC FINGER C4H2 DOMAIN-CONTAINING PROTEIN"/>
    <property type="match status" value="1"/>
</dbReference>
<feature type="compositionally biased region" description="Basic residues" evidence="1">
    <location>
        <begin position="112"/>
        <end position="122"/>
    </location>
</feature>
<sequence length="424" mass="48045">MLVGGLCSIESNRRAIVRQAWSDRNKSVFCIQKLYGDYSQLLNNINKHRKDFDLAPLRNPYKPPKEVLEDHKDIAKVVCNETDGLENESIKKYLSSKQFLLENGCEIESKVRQSKKASHKNTKLQQNSSIKTSSEDVKDVQVSKRDHGDGHKPLHNPNEIIETDNVILSTAEMENNKNGCRNADKPRAFIVVHVVTWLIDLQSPNRPAASKVSYCIPSSSREPEVLIMQPTTRRKTSLLFNQPAWYNRTSEISVSANKALLGHYSKVGIREVLDDFPFNEERNKHEVGVHNRNFSVSPWPNNEHFQVNFRRYTSLSDCNLDHISSESPSTSLHNQVKSVSLDFGESLLHTNESQLIAQCPPMKTCQACQQLIHRNAPICPLCKTKSRSRNPKKPKSRPVIQVTDMPNSATGVSLALGLLRDHHE</sequence>
<dbReference type="PANTHER" id="PTHR31058:SF2">
    <property type="entry name" value="ZINC FINGER C4H2 DOMAIN-CONTAINING PROTEIN"/>
    <property type="match status" value="1"/>
</dbReference>
<dbReference type="EMBL" id="UZAI01003877">
    <property type="protein sequence ID" value="VDO82889.1"/>
    <property type="molecule type" value="Genomic_DNA"/>
</dbReference>
<organism evidence="2 3">
    <name type="scientific">Schistosoma margrebowiei</name>
    <dbReference type="NCBI Taxonomy" id="48269"/>
    <lineage>
        <taxon>Eukaryota</taxon>
        <taxon>Metazoa</taxon>
        <taxon>Spiralia</taxon>
        <taxon>Lophotrochozoa</taxon>
        <taxon>Platyhelminthes</taxon>
        <taxon>Trematoda</taxon>
        <taxon>Digenea</taxon>
        <taxon>Strigeidida</taxon>
        <taxon>Schistosomatoidea</taxon>
        <taxon>Schistosomatidae</taxon>
        <taxon>Schistosoma</taxon>
    </lineage>
</organism>
<reference evidence="2 3" key="1">
    <citation type="submission" date="2018-11" db="EMBL/GenBank/DDBJ databases">
        <authorList>
            <consortium name="Pathogen Informatics"/>
        </authorList>
    </citation>
    <scope>NUCLEOTIDE SEQUENCE [LARGE SCALE GENOMIC DNA]</scope>
    <source>
        <strain evidence="2 3">Zambia</strain>
    </source>
</reference>
<keyword evidence="3" id="KW-1185">Reference proteome</keyword>
<feature type="region of interest" description="Disordered" evidence="1">
    <location>
        <begin position="112"/>
        <end position="158"/>
    </location>
</feature>
<feature type="compositionally biased region" description="Polar residues" evidence="1">
    <location>
        <begin position="123"/>
        <end position="132"/>
    </location>
</feature>
<dbReference type="InterPro" id="IPR018482">
    <property type="entry name" value="Znf-C4H2"/>
</dbReference>
<evidence type="ECO:0000256" key="1">
    <source>
        <dbReference type="SAM" id="MobiDB-lite"/>
    </source>
</evidence>
<protein>
    <submittedName>
        <fullName evidence="2">Uncharacterized protein</fullName>
    </submittedName>
</protein>
<evidence type="ECO:0000313" key="3">
    <source>
        <dbReference type="Proteomes" id="UP000277204"/>
    </source>
</evidence>
<dbReference type="GO" id="GO:0005634">
    <property type="term" value="C:nucleus"/>
    <property type="evidence" value="ECO:0007669"/>
    <property type="project" value="TreeGrafter"/>
</dbReference>
<feature type="compositionally biased region" description="Basic and acidic residues" evidence="1">
    <location>
        <begin position="133"/>
        <end position="152"/>
    </location>
</feature>
<name>A0A183LY39_9TREM</name>
<gene>
    <name evidence="2" type="ORF">SMRZ_LOCUS8714</name>
</gene>
<proteinExistence type="predicted"/>
<dbReference type="Pfam" id="PF10146">
    <property type="entry name" value="zf-C4H2"/>
    <property type="match status" value="1"/>
</dbReference>